<keyword evidence="3" id="KW-1185">Reference proteome</keyword>
<dbReference type="Proteomes" id="UP000625711">
    <property type="component" value="Unassembled WGS sequence"/>
</dbReference>
<sequence>MPPQRGAVPPKLNGSPTQWAPLVAANLKWRIGTPIDDDARSDTIKRIDRWADAEEQEQAHRAATTSTHLNGRRYINH</sequence>
<reference evidence="2" key="1">
    <citation type="submission" date="2020-08" db="EMBL/GenBank/DDBJ databases">
        <title>Genome sequencing and assembly of the red palm weevil Rhynchophorus ferrugineus.</title>
        <authorList>
            <person name="Dias G.B."/>
            <person name="Bergman C.M."/>
            <person name="Manee M."/>
        </authorList>
    </citation>
    <scope>NUCLEOTIDE SEQUENCE</scope>
    <source>
        <strain evidence="2">AA-2017</strain>
        <tissue evidence="2">Whole larva</tissue>
    </source>
</reference>
<evidence type="ECO:0000313" key="3">
    <source>
        <dbReference type="Proteomes" id="UP000625711"/>
    </source>
</evidence>
<dbReference type="AlphaFoldDB" id="A0A834IEN4"/>
<proteinExistence type="predicted"/>
<protein>
    <submittedName>
        <fullName evidence="2">Uncharacterized protein</fullName>
    </submittedName>
</protein>
<evidence type="ECO:0000313" key="2">
    <source>
        <dbReference type="EMBL" id="KAF7277203.1"/>
    </source>
</evidence>
<feature type="region of interest" description="Disordered" evidence="1">
    <location>
        <begin position="55"/>
        <end position="77"/>
    </location>
</feature>
<evidence type="ECO:0000256" key="1">
    <source>
        <dbReference type="SAM" id="MobiDB-lite"/>
    </source>
</evidence>
<name>A0A834IEN4_RHYFE</name>
<comment type="caution">
    <text evidence="2">The sequence shown here is derived from an EMBL/GenBank/DDBJ whole genome shotgun (WGS) entry which is preliminary data.</text>
</comment>
<dbReference type="EMBL" id="JAACXV010003523">
    <property type="protein sequence ID" value="KAF7277203.1"/>
    <property type="molecule type" value="Genomic_DNA"/>
</dbReference>
<gene>
    <name evidence="2" type="ORF">GWI33_009258</name>
</gene>
<accession>A0A834IEN4</accession>
<organism evidence="2 3">
    <name type="scientific">Rhynchophorus ferrugineus</name>
    <name type="common">Red palm weevil</name>
    <name type="synonym">Curculio ferrugineus</name>
    <dbReference type="NCBI Taxonomy" id="354439"/>
    <lineage>
        <taxon>Eukaryota</taxon>
        <taxon>Metazoa</taxon>
        <taxon>Ecdysozoa</taxon>
        <taxon>Arthropoda</taxon>
        <taxon>Hexapoda</taxon>
        <taxon>Insecta</taxon>
        <taxon>Pterygota</taxon>
        <taxon>Neoptera</taxon>
        <taxon>Endopterygota</taxon>
        <taxon>Coleoptera</taxon>
        <taxon>Polyphaga</taxon>
        <taxon>Cucujiformia</taxon>
        <taxon>Curculionidae</taxon>
        <taxon>Dryophthorinae</taxon>
        <taxon>Rhynchophorus</taxon>
    </lineage>
</organism>